<dbReference type="Proteomes" id="UP001596512">
    <property type="component" value="Unassembled WGS sequence"/>
</dbReference>
<sequence length="274" mass="27222">MAAPDHSVDGMLVAFLGLGRMGEPMAARLRTTGHDVVVWNRTPTKAARLLALGARAADSPAAAAAHADVVITVLSDLAAVSEVVLSAAVPASACLVEMSTIGPTALADLTRRLPAGTAVVDAPVLGSVSRAASGDLVVLAGGHPEHVDRAAPVLSALGEVIRCGGPGSGAAAKLVANTALIAGMAVLGEAVALAGATGLDREWTLDLLTRGPLAGAVHRARDTAAHFTVAQAAKDLALAAALHPTTPPLTTAALSALATRTPDAELSALTRTPC</sequence>
<dbReference type="InterPro" id="IPR008927">
    <property type="entry name" value="6-PGluconate_DH-like_C_sf"/>
</dbReference>
<dbReference type="EMBL" id="JBHTEY010000004">
    <property type="protein sequence ID" value="MFC7613239.1"/>
    <property type="molecule type" value="Genomic_DNA"/>
</dbReference>
<evidence type="ECO:0000259" key="3">
    <source>
        <dbReference type="Pfam" id="PF03446"/>
    </source>
</evidence>
<evidence type="ECO:0000256" key="1">
    <source>
        <dbReference type="ARBA" id="ARBA00009080"/>
    </source>
</evidence>
<organism evidence="4 5">
    <name type="scientific">Actinokineospora soli</name>
    <dbReference type="NCBI Taxonomy" id="1048753"/>
    <lineage>
        <taxon>Bacteria</taxon>
        <taxon>Bacillati</taxon>
        <taxon>Actinomycetota</taxon>
        <taxon>Actinomycetes</taxon>
        <taxon>Pseudonocardiales</taxon>
        <taxon>Pseudonocardiaceae</taxon>
        <taxon>Actinokineospora</taxon>
    </lineage>
</organism>
<keyword evidence="2 4" id="KW-0560">Oxidoreductase</keyword>
<dbReference type="EC" id="1.1.-.-" evidence="4"/>
<evidence type="ECO:0000256" key="2">
    <source>
        <dbReference type="ARBA" id="ARBA00023002"/>
    </source>
</evidence>
<protein>
    <submittedName>
        <fullName evidence="4">NAD(P)-dependent oxidoreductase</fullName>
        <ecNumber evidence="4">1.1.-.-</ecNumber>
    </submittedName>
</protein>
<evidence type="ECO:0000313" key="5">
    <source>
        <dbReference type="Proteomes" id="UP001596512"/>
    </source>
</evidence>
<reference evidence="5" key="1">
    <citation type="journal article" date="2019" name="Int. J. Syst. Evol. Microbiol.">
        <title>The Global Catalogue of Microorganisms (GCM) 10K type strain sequencing project: providing services to taxonomists for standard genome sequencing and annotation.</title>
        <authorList>
            <consortium name="The Broad Institute Genomics Platform"/>
            <consortium name="The Broad Institute Genome Sequencing Center for Infectious Disease"/>
            <person name="Wu L."/>
            <person name="Ma J."/>
        </authorList>
    </citation>
    <scope>NUCLEOTIDE SEQUENCE [LARGE SCALE GENOMIC DNA]</scope>
    <source>
        <strain evidence="5">JCM 17695</strain>
    </source>
</reference>
<comment type="caution">
    <text evidence="4">The sequence shown here is derived from an EMBL/GenBank/DDBJ whole genome shotgun (WGS) entry which is preliminary data.</text>
</comment>
<dbReference type="SUPFAM" id="SSF48179">
    <property type="entry name" value="6-phosphogluconate dehydrogenase C-terminal domain-like"/>
    <property type="match status" value="1"/>
</dbReference>
<dbReference type="GO" id="GO:0016491">
    <property type="term" value="F:oxidoreductase activity"/>
    <property type="evidence" value="ECO:0007669"/>
    <property type="project" value="UniProtKB-KW"/>
</dbReference>
<feature type="domain" description="6-phosphogluconate dehydrogenase NADP-binding" evidence="3">
    <location>
        <begin position="13"/>
        <end position="163"/>
    </location>
</feature>
<dbReference type="PANTHER" id="PTHR43580:SF2">
    <property type="entry name" value="CYTOKINE-LIKE NUCLEAR FACTOR N-PAC"/>
    <property type="match status" value="1"/>
</dbReference>
<dbReference type="InterPro" id="IPR051265">
    <property type="entry name" value="HIBADH-related_NP60_sf"/>
</dbReference>
<comment type="similarity">
    <text evidence="1">Belongs to the HIBADH-related family.</text>
</comment>
<dbReference type="InterPro" id="IPR006115">
    <property type="entry name" value="6PGDH_NADP-bd"/>
</dbReference>
<dbReference type="PIRSF" id="PIRSF000103">
    <property type="entry name" value="HIBADH"/>
    <property type="match status" value="1"/>
</dbReference>
<dbReference type="InterPro" id="IPR036291">
    <property type="entry name" value="NAD(P)-bd_dom_sf"/>
</dbReference>
<keyword evidence="5" id="KW-1185">Reference proteome</keyword>
<evidence type="ECO:0000313" key="4">
    <source>
        <dbReference type="EMBL" id="MFC7613239.1"/>
    </source>
</evidence>
<gene>
    <name evidence="4" type="ORF">ACFQV2_06065</name>
</gene>
<dbReference type="InterPro" id="IPR015815">
    <property type="entry name" value="HIBADH-related"/>
</dbReference>
<dbReference type="Pfam" id="PF03446">
    <property type="entry name" value="NAD_binding_2"/>
    <property type="match status" value="1"/>
</dbReference>
<dbReference type="PROSITE" id="PS00895">
    <property type="entry name" value="3_HYDROXYISOBUT_DH"/>
    <property type="match status" value="1"/>
</dbReference>
<dbReference type="InterPro" id="IPR002204">
    <property type="entry name" value="3-OH-isobutyrate_DH-rel_CS"/>
</dbReference>
<dbReference type="InterPro" id="IPR013328">
    <property type="entry name" value="6PGD_dom2"/>
</dbReference>
<dbReference type="SUPFAM" id="SSF51735">
    <property type="entry name" value="NAD(P)-binding Rossmann-fold domains"/>
    <property type="match status" value="1"/>
</dbReference>
<dbReference type="Gene3D" id="3.40.50.720">
    <property type="entry name" value="NAD(P)-binding Rossmann-like Domain"/>
    <property type="match status" value="1"/>
</dbReference>
<dbReference type="PANTHER" id="PTHR43580">
    <property type="entry name" value="OXIDOREDUCTASE GLYR1-RELATED"/>
    <property type="match status" value="1"/>
</dbReference>
<accession>A0ABW2THU7</accession>
<proteinExistence type="inferred from homology"/>
<name>A0ABW2THU7_9PSEU</name>
<dbReference type="Gene3D" id="1.10.1040.10">
    <property type="entry name" value="N-(1-d-carboxylethyl)-l-norvaline Dehydrogenase, domain 2"/>
    <property type="match status" value="1"/>
</dbReference>